<dbReference type="InterPro" id="IPR027417">
    <property type="entry name" value="P-loop_NTPase"/>
</dbReference>
<dbReference type="GO" id="GO:0003677">
    <property type="term" value="F:DNA binding"/>
    <property type="evidence" value="ECO:0007669"/>
    <property type="project" value="InterPro"/>
</dbReference>
<dbReference type="InterPro" id="IPR031964">
    <property type="entry name" value="CARD_dom"/>
</dbReference>
<feature type="domain" description="RLR CTR" evidence="23">
    <location>
        <begin position="906"/>
        <end position="1035"/>
    </location>
</feature>
<evidence type="ECO:0000256" key="8">
    <source>
        <dbReference type="ARBA" id="ARBA00022723"/>
    </source>
</evidence>
<comment type="catalytic activity">
    <reaction evidence="19">
        <text>ATP + H2O = ADP + phosphate + H(+)</text>
        <dbReference type="Rhea" id="RHEA:13065"/>
        <dbReference type="ChEBI" id="CHEBI:15377"/>
        <dbReference type="ChEBI" id="CHEBI:15378"/>
        <dbReference type="ChEBI" id="CHEBI:30616"/>
        <dbReference type="ChEBI" id="CHEBI:43474"/>
        <dbReference type="ChEBI" id="CHEBI:456216"/>
        <dbReference type="EC" id="3.6.4.13"/>
    </reaction>
    <physiologicalReaction direction="left-to-right" evidence="19">
        <dbReference type="Rhea" id="RHEA:13066"/>
    </physiologicalReaction>
</comment>
<keyword evidence="16" id="KW-0391">Immunity</keyword>
<evidence type="ECO:0000256" key="17">
    <source>
        <dbReference type="ARBA" id="ARBA00022884"/>
    </source>
</evidence>
<dbReference type="Gene3D" id="1.20.1320.30">
    <property type="match status" value="1"/>
</dbReference>
<dbReference type="InterPro" id="IPR001650">
    <property type="entry name" value="Helicase_C-like"/>
</dbReference>
<dbReference type="Gene3D" id="2.170.150.30">
    <property type="entry name" value="RIG-I-like receptor, C-terminal regulatory domain"/>
    <property type="match status" value="1"/>
</dbReference>
<dbReference type="Pfam" id="PF11648">
    <property type="entry name" value="RIG-I_C-RD"/>
    <property type="match status" value="1"/>
</dbReference>
<keyword evidence="13" id="KW-0862">Zinc</keyword>
<dbReference type="PANTHER" id="PTHR14074">
    <property type="entry name" value="HELICASE WITH DEATH DOMAIN-RELATED"/>
    <property type="match status" value="1"/>
</dbReference>
<evidence type="ECO:0000256" key="12">
    <source>
        <dbReference type="ARBA" id="ARBA00022806"/>
    </source>
</evidence>
<evidence type="ECO:0000256" key="2">
    <source>
        <dbReference type="ARBA" id="ARBA00006866"/>
    </source>
</evidence>
<dbReference type="EC" id="3.6.4.13" evidence="3"/>
<feature type="domain" description="Helicase ATP-binding" evidence="21">
    <location>
        <begin position="353"/>
        <end position="542"/>
    </location>
</feature>
<dbReference type="InterPro" id="IPR021673">
    <property type="entry name" value="RLR_CTR"/>
</dbReference>
<feature type="domain" description="Helicase C-terminal" evidence="22">
    <location>
        <begin position="714"/>
        <end position="885"/>
    </location>
</feature>
<dbReference type="InterPro" id="IPR041204">
    <property type="entry name" value="RIG-I-like_C"/>
</dbReference>
<name>X5KIR9_9CHON</name>
<keyword evidence="7" id="KW-0399">Innate immunity</keyword>
<sequence length="1038" mass="117907">MSSGECEQGREQQQLMLIDCFRNRLVATIQVEPVLDFITFMKGADKEEIRAMKLQKGNQAAVNLLLTKITRQPPAAGWFGEFITALTEGGCPHAAEYVRLDTDPHGISPSLEAQNDLEVKLIDILSPSLIDKLLPFDISMYCFTGGILTQDDVENILSETKQNGNRAGARKLLSRLVMKPPGWFSTFLGILQKTGHEDLANLLAGNDNSLSETEEPAEESKNVAGEQLSTEEQNNMDNAKPDKIAVEKNEQPPEDLYRCPIIEEENNENSRNSDENSILSGISVLDQSQNAESVHDLAETSICSSNDSQLENGSSGVSGDENANSDSDEDSNEKGRQSPVPEIRLRDYQQEVAAPALEGKNLIICLPTGSGKTRVAVYITRHHLDKMKLLGKTGKVIVLVNKVPLVDQHFRKEFNPYLKHKYSVSKISGDTQLKISFPQVVRENDIIICTAQILENQLAESNKNDADNLEISDFSLIIIDECHHTQKEGVYKSIMTRYIEQKLNNKKGIVQVSLPQILGLTASPGVGGAKNRKNAESHIIQICANLDAYKIMTVKEHYAQLKDQVKDPVKKMEIAEERIKDPFGGQIKEMMTKIHTYLGREPTSDFGTQSYEQWIVQKEKSGAKENNRKLRVCAEHLRKYNDALMINDTIRMIDAYNYLTDFYKDEKRKKVMDDDDDVPKSKLDDTDRYLIGLFNERQEKLQMLAGKIENENGKLTKLRTTVLQEFSRKRNSRGIIFTKTRQNAHALHEWIEENEKFKELGIKAHYLTGAGSNSQFKHMTQNEQKEVLNKFHDGDINLLIATTVAEEGLDIKECNFVIRYGLVTNEIAMVQARGRARSDDSTYALVANEGSGVLERESVNVYRELMMYAAIQKVQEMPEEEYKKQIVERQWQNIMEHKLKRRKNLAKIIKSDPSKVTFHCNTCSKLACSGKDIQVIENMHHVNVTDEFKNLYGQRENKALQEKCLDYQTNQEIYCKNCGQPWGTMMVHRGVDLPCLSIKNFVVVIDEKNVEKNTYKKWSEVPFKLPNFDYIRYVESPR</sequence>
<evidence type="ECO:0000256" key="14">
    <source>
        <dbReference type="ARBA" id="ARBA00022840"/>
    </source>
</evidence>
<evidence type="ECO:0000256" key="11">
    <source>
        <dbReference type="ARBA" id="ARBA00022801"/>
    </source>
</evidence>
<evidence type="ECO:0000256" key="5">
    <source>
        <dbReference type="ARBA" id="ARBA00022499"/>
    </source>
</evidence>
<feature type="compositionally biased region" description="Polar residues" evidence="20">
    <location>
        <begin position="227"/>
        <end position="237"/>
    </location>
</feature>
<evidence type="ECO:0000256" key="1">
    <source>
        <dbReference type="ARBA" id="ARBA00004496"/>
    </source>
</evidence>
<evidence type="ECO:0000256" key="7">
    <source>
        <dbReference type="ARBA" id="ARBA00022588"/>
    </source>
</evidence>
<keyword evidence="4" id="KW-0963">Cytoplasm</keyword>
<evidence type="ECO:0000256" key="6">
    <source>
        <dbReference type="ARBA" id="ARBA00022553"/>
    </source>
</evidence>
<organism evidence="24">
    <name type="scientific">Chiloscyllium griseum</name>
    <name type="common">grey bambooshark</name>
    <dbReference type="NCBI Taxonomy" id="586796"/>
    <lineage>
        <taxon>Eukaryota</taxon>
        <taxon>Metazoa</taxon>
        <taxon>Chordata</taxon>
        <taxon>Craniata</taxon>
        <taxon>Vertebrata</taxon>
        <taxon>Chondrichthyes</taxon>
        <taxon>Elasmobranchii</taxon>
        <taxon>Galeomorphii</taxon>
        <taxon>Galeoidea</taxon>
        <taxon>Orectolobiformes</taxon>
        <taxon>Hemiscylliidae</taxon>
        <taxon>Chiloscyllium</taxon>
    </lineage>
</organism>
<evidence type="ECO:0000256" key="13">
    <source>
        <dbReference type="ARBA" id="ARBA00022833"/>
    </source>
</evidence>
<dbReference type="GO" id="GO:0003724">
    <property type="term" value="F:RNA helicase activity"/>
    <property type="evidence" value="ECO:0007669"/>
    <property type="project" value="UniProtKB-EC"/>
</dbReference>
<evidence type="ECO:0000256" key="19">
    <source>
        <dbReference type="ARBA" id="ARBA00049390"/>
    </source>
</evidence>
<dbReference type="InterPro" id="IPR014001">
    <property type="entry name" value="Helicase_ATP-bd"/>
</dbReference>
<evidence type="ECO:0000256" key="16">
    <source>
        <dbReference type="ARBA" id="ARBA00022859"/>
    </source>
</evidence>
<keyword evidence="18" id="KW-0051">Antiviral defense</keyword>
<reference evidence="24" key="1">
    <citation type="journal article" date="2014" name="PLoS ONE">
        <title>Transcriptome profiling reveals higher vertebrate orthologous of intra-cytoplasmic pattern recognition receptors in grey bamboo shark.</title>
        <authorList>
            <person name="Krishnaswamy Gopalan T."/>
            <person name="Gururaj P."/>
            <person name="Gupta R."/>
            <person name="Gopal D.R."/>
            <person name="Rajesh P."/>
            <person name="Chidambaram B."/>
            <person name="Kalyanasundaram A."/>
            <person name="Angamuthu R."/>
        </authorList>
    </citation>
    <scope>NUCLEOTIDE SEQUENCE</scope>
    <source>
        <tissue evidence="24">Spleen</tissue>
    </source>
</reference>
<keyword evidence="12" id="KW-0347">Helicase</keyword>
<evidence type="ECO:0000259" key="23">
    <source>
        <dbReference type="PROSITE" id="PS51789"/>
    </source>
</evidence>
<feature type="region of interest" description="Disordered" evidence="20">
    <location>
        <begin position="208"/>
        <end position="258"/>
    </location>
</feature>
<dbReference type="Pfam" id="PF16739">
    <property type="entry name" value="CARD_2"/>
    <property type="match status" value="2"/>
</dbReference>
<evidence type="ECO:0000256" key="4">
    <source>
        <dbReference type="ARBA" id="ARBA00022490"/>
    </source>
</evidence>
<dbReference type="GO" id="GO:0140374">
    <property type="term" value="P:antiviral innate immune response"/>
    <property type="evidence" value="ECO:0007669"/>
    <property type="project" value="TreeGrafter"/>
</dbReference>
<accession>X5KIR9</accession>
<dbReference type="Pfam" id="PF18119">
    <property type="entry name" value="RIG-I_C"/>
    <property type="match status" value="1"/>
</dbReference>
<dbReference type="InterPro" id="IPR011029">
    <property type="entry name" value="DEATH-like_dom_sf"/>
</dbReference>
<dbReference type="GO" id="GO:0005737">
    <property type="term" value="C:cytoplasm"/>
    <property type="evidence" value="ECO:0007669"/>
    <property type="project" value="UniProtKB-SubCell"/>
</dbReference>
<evidence type="ECO:0000256" key="20">
    <source>
        <dbReference type="SAM" id="MobiDB-lite"/>
    </source>
</evidence>
<dbReference type="SUPFAM" id="SSF47986">
    <property type="entry name" value="DEATH domain"/>
    <property type="match status" value="1"/>
</dbReference>
<dbReference type="AlphaFoldDB" id="X5KIR9"/>
<dbReference type="GO" id="GO:0008270">
    <property type="term" value="F:zinc ion binding"/>
    <property type="evidence" value="ECO:0007669"/>
    <property type="project" value="TreeGrafter"/>
</dbReference>
<comment type="similarity">
    <text evidence="2">Belongs to the helicase family. RLR subfamily.</text>
</comment>
<evidence type="ECO:0000256" key="10">
    <source>
        <dbReference type="ARBA" id="ARBA00022741"/>
    </source>
</evidence>
<comment type="subcellular location">
    <subcellularLocation>
        <location evidence="1">Cytoplasm</location>
    </subcellularLocation>
</comment>
<dbReference type="CDD" id="cd15807">
    <property type="entry name" value="MDA5_C"/>
    <property type="match status" value="1"/>
</dbReference>
<keyword evidence="11" id="KW-0378">Hydrolase</keyword>
<keyword evidence="17" id="KW-0694">RNA-binding</keyword>
<evidence type="ECO:0000256" key="9">
    <source>
        <dbReference type="ARBA" id="ARBA00022737"/>
    </source>
</evidence>
<protein>
    <recommendedName>
        <fullName evidence="3">RNA helicase</fullName>
        <ecNumber evidence="3">3.6.4.13</ecNumber>
    </recommendedName>
</protein>
<evidence type="ECO:0000259" key="21">
    <source>
        <dbReference type="PROSITE" id="PS51192"/>
    </source>
</evidence>
<dbReference type="InterPro" id="IPR038557">
    <property type="entry name" value="RLR_C_sf"/>
</dbReference>
<dbReference type="EMBL" id="HG964652">
    <property type="protein sequence ID" value="CDO19216.1"/>
    <property type="molecule type" value="mRNA"/>
</dbReference>
<evidence type="ECO:0000256" key="3">
    <source>
        <dbReference type="ARBA" id="ARBA00012552"/>
    </source>
</evidence>
<dbReference type="PANTHER" id="PTHR14074:SF14">
    <property type="entry name" value="INTERFERON-INDUCED HELICASE C DOMAIN-CONTAINING PROTEIN 1"/>
    <property type="match status" value="1"/>
</dbReference>
<dbReference type="SMART" id="SM00490">
    <property type="entry name" value="HELICc"/>
    <property type="match status" value="1"/>
</dbReference>
<dbReference type="Gene3D" id="1.10.533.10">
    <property type="entry name" value="Death Domain, Fas"/>
    <property type="match status" value="2"/>
</dbReference>
<keyword evidence="10" id="KW-0547">Nucleotide-binding</keyword>
<dbReference type="GO" id="GO:0003725">
    <property type="term" value="F:double-stranded RNA binding"/>
    <property type="evidence" value="ECO:0007669"/>
    <property type="project" value="TreeGrafter"/>
</dbReference>
<dbReference type="SMART" id="SM00487">
    <property type="entry name" value="DEXDc"/>
    <property type="match status" value="1"/>
</dbReference>
<dbReference type="PROSITE" id="PS51789">
    <property type="entry name" value="RLR_CTR"/>
    <property type="match status" value="1"/>
</dbReference>
<dbReference type="GO" id="GO:0005524">
    <property type="term" value="F:ATP binding"/>
    <property type="evidence" value="ECO:0007669"/>
    <property type="project" value="UniProtKB-KW"/>
</dbReference>
<evidence type="ECO:0000256" key="18">
    <source>
        <dbReference type="ARBA" id="ARBA00023118"/>
    </source>
</evidence>
<dbReference type="Pfam" id="PF00271">
    <property type="entry name" value="Helicase_C"/>
    <property type="match status" value="1"/>
</dbReference>
<dbReference type="PROSITE" id="PS51192">
    <property type="entry name" value="HELICASE_ATP_BIND_1"/>
    <property type="match status" value="1"/>
</dbReference>
<dbReference type="GO" id="GO:0003727">
    <property type="term" value="F:single-stranded RNA binding"/>
    <property type="evidence" value="ECO:0007669"/>
    <property type="project" value="TreeGrafter"/>
</dbReference>
<proteinExistence type="evidence at transcript level"/>
<dbReference type="InterPro" id="IPR006935">
    <property type="entry name" value="Helicase/UvrB_N"/>
</dbReference>
<reference evidence="24" key="2">
    <citation type="submission" date="2014-02" db="EMBL/GenBank/DDBJ databases">
        <authorList>
            <person name="KG T."/>
        </authorList>
    </citation>
    <scope>NUCLEOTIDE SEQUENCE</scope>
    <source>
        <tissue evidence="24">Spleen</tissue>
    </source>
</reference>
<feature type="compositionally biased region" description="Polar residues" evidence="20">
    <location>
        <begin position="302"/>
        <end position="317"/>
    </location>
</feature>
<dbReference type="GO" id="GO:0039530">
    <property type="term" value="P:MDA-5 signaling pathway"/>
    <property type="evidence" value="ECO:0007669"/>
    <property type="project" value="TreeGrafter"/>
</dbReference>
<dbReference type="PROSITE" id="PS51194">
    <property type="entry name" value="HELICASE_CTER"/>
    <property type="match status" value="1"/>
</dbReference>
<dbReference type="SUPFAM" id="SSF52540">
    <property type="entry name" value="P-loop containing nucleoside triphosphate hydrolases"/>
    <property type="match status" value="1"/>
</dbReference>
<dbReference type="GO" id="GO:0016787">
    <property type="term" value="F:hydrolase activity"/>
    <property type="evidence" value="ECO:0007669"/>
    <property type="project" value="UniProtKB-KW"/>
</dbReference>
<keyword evidence="6" id="KW-0597">Phosphoprotein</keyword>
<dbReference type="CDD" id="cd12090">
    <property type="entry name" value="MDA5_ID"/>
    <property type="match status" value="1"/>
</dbReference>
<evidence type="ECO:0000256" key="15">
    <source>
        <dbReference type="ARBA" id="ARBA00022843"/>
    </source>
</evidence>
<feature type="compositionally biased region" description="Basic and acidic residues" evidence="20">
    <location>
        <begin position="239"/>
        <end position="257"/>
    </location>
</feature>
<keyword evidence="8" id="KW-0479">Metal-binding</keyword>
<evidence type="ECO:0000259" key="22">
    <source>
        <dbReference type="PROSITE" id="PS51194"/>
    </source>
</evidence>
<evidence type="ECO:0000313" key="24">
    <source>
        <dbReference type="EMBL" id="CDO19216.1"/>
    </source>
</evidence>
<dbReference type="InterPro" id="IPR051363">
    <property type="entry name" value="RLR_Helicase"/>
</dbReference>
<keyword evidence="14" id="KW-0067">ATP-binding</keyword>
<dbReference type="Pfam" id="PF04851">
    <property type="entry name" value="ResIII"/>
    <property type="match status" value="1"/>
</dbReference>
<dbReference type="CDD" id="cd18802">
    <property type="entry name" value="SF2_C_dicer"/>
    <property type="match status" value="1"/>
</dbReference>
<keyword evidence="15" id="KW-0832">Ubl conjugation</keyword>
<dbReference type="Gene3D" id="3.40.50.300">
    <property type="entry name" value="P-loop containing nucleotide triphosphate hydrolases"/>
    <property type="match status" value="2"/>
</dbReference>
<feature type="region of interest" description="Disordered" evidence="20">
    <location>
        <begin position="302"/>
        <end position="343"/>
    </location>
</feature>
<keyword evidence="9" id="KW-0677">Repeat</keyword>
<gene>
    <name evidence="24" type="primary">MDA5</name>
</gene>
<keyword evidence="5" id="KW-1017">Isopeptide bond</keyword>